<comment type="similarity">
    <text evidence="2">Belongs to the polysaccharide synthase family.</text>
</comment>
<evidence type="ECO:0000256" key="1">
    <source>
        <dbReference type="ARBA" id="ARBA00004651"/>
    </source>
</evidence>
<keyword evidence="6 7" id="KW-0472">Membrane</keyword>
<gene>
    <name evidence="8" type="ORF">Q9295_07645</name>
</gene>
<keyword evidence="3" id="KW-1003">Cell membrane</keyword>
<keyword evidence="9" id="KW-1185">Reference proteome</keyword>
<organism evidence="8 9">
    <name type="scientific">Pseudogemmobacter lacusdianii</name>
    <dbReference type="NCBI Taxonomy" id="3069608"/>
    <lineage>
        <taxon>Bacteria</taxon>
        <taxon>Pseudomonadati</taxon>
        <taxon>Pseudomonadota</taxon>
        <taxon>Alphaproteobacteria</taxon>
        <taxon>Rhodobacterales</taxon>
        <taxon>Paracoccaceae</taxon>
        <taxon>Pseudogemmobacter</taxon>
    </lineage>
</organism>
<evidence type="ECO:0000256" key="5">
    <source>
        <dbReference type="ARBA" id="ARBA00022989"/>
    </source>
</evidence>
<feature type="transmembrane region" description="Helical" evidence="7">
    <location>
        <begin position="12"/>
        <end position="33"/>
    </location>
</feature>
<evidence type="ECO:0000256" key="3">
    <source>
        <dbReference type="ARBA" id="ARBA00022475"/>
    </source>
</evidence>
<evidence type="ECO:0000313" key="8">
    <source>
        <dbReference type="EMBL" id="MDQ2066241.1"/>
    </source>
</evidence>
<feature type="transmembrane region" description="Helical" evidence="7">
    <location>
        <begin position="45"/>
        <end position="62"/>
    </location>
</feature>
<feature type="transmembrane region" description="Helical" evidence="7">
    <location>
        <begin position="120"/>
        <end position="138"/>
    </location>
</feature>
<evidence type="ECO:0000256" key="7">
    <source>
        <dbReference type="SAM" id="Phobius"/>
    </source>
</evidence>
<dbReference type="Proteomes" id="UP001239680">
    <property type="component" value="Unassembled WGS sequence"/>
</dbReference>
<dbReference type="RefSeq" id="WP_306679943.1">
    <property type="nucleotide sequence ID" value="NZ_JAVDBT010000006.1"/>
</dbReference>
<proteinExistence type="inferred from homology"/>
<keyword evidence="5 7" id="KW-1133">Transmembrane helix</keyword>
<accession>A0ABU0VWV7</accession>
<dbReference type="Pfam" id="PF13440">
    <property type="entry name" value="Polysacc_synt_3"/>
    <property type="match status" value="1"/>
</dbReference>
<comment type="subcellular location">
    <subcellularLocation>
        <location evidence="1">Cell membrane</location>
        <topology evidence="1">Multi-pass membrane protein</topology>
    </subcellularLocation>
</comment>
<dbReference type="PANTHER" id="PTHR30250:SF10">
    <property type="entry name" value="LIPOPOLYSACCHARIDE BIOSYNTHESIS PROTEIN WZXC"/>
    <property type="match status" value="1"/>
</dbReference>
<evidence type="ECO:0000256" key="6">
    <source>
        <dbReference type="ARBA" id="ARBA00023136"/>
    </source>
</evidence>
<feature type="transmembrane region" description="Helical" evidence="7">
    <location>
        <begin position="82"/>
        <end position="108"/>
    </location>
</feature>
<evidence type="ECO:0000313" key="9">
    <source>
        <dbReference type="Proteomes" id="UP001239680"/>
    </source>
</evidence>
<feature type="transmembrane region" description="Helical" evidence="7">
    <location>
        <begin position="150"/>
        <end position="172"/>
    </location>
</feature>
<reference evidence="8 9" key="1">
    <citation type="submission" date="2023-08" db="EMBL/GenBank/DDBJ databases">
        <title>Characterization of two Paracoccaceae strains isolated from Phycosphere and proposal of Xinfangfangia lacusdiani sp. nov.</title>
        <authorList>
            <person name="Deng Y."/>
            <person name="Zhang Y.Q."/>
        </authorList>
    </citation>
    <scope>NUCLEOTIDE SEQUENCE [LARGE SCALE GENOMIC DNA]</scope>
    <source>
        <strain evidence="8 9">CPCC 101601</strain>
    </source>
</reference>
<feature type="transmembrane region" description="Helical" evidence="7">
    <location>
        <begin position="217"/>
        <end position="234"/>
    </location>
</feature>
<dbReference type="PANTHER" id="PTHR30250">
    <property type="entry name" value="PST FAMILY PREDICTED COLANIC ACID TRANSPORTER"/>
    <property type="match status" value="1"/>
</dbReference>
<keyword evidence="4 7" id="KW-0812">Transmembrane</keyword>
<dbReference type="InterPro" id="IPR050833">
    <property type="entry name" value="Poly_Biosynth_Transport"/>
</dbReference>
<evidence type="ECO:0000256" key="2">
    <source>
        <dbReference type="ARBA" id="ARBA00007430"/>
    </source>
</evidence>
<feature type="transmembrane region" description="Helical" evidence="7">
    <location>
        <begin position="321"/>
        <end position="344"/>
    </location>
</feature>
<dbReference type="EMBL" id="JAVDBT010000006">
    <property type="protein sequence ID" value="MDQ2066241.1"/>
    <property type="molecule type" value="Genomic_DNA"/>
</dbReference>
<feature type="transmembrane region" description="Helical" evidence="7">
    <location>
        <begin position="290"/>
        <end position="309"/>
    </location>
</feature>
<feature type="transmembrane region" description="Helical" evidence="7">
    <location>
        <begin position="249"/>
        <end position="269"/>
    </location>
</feature>
<protein>
    <submittedName>
        <fullName evidence="8">Oligosaccharide flippase family protein</fullName>
    </submittedName>
</protein>
<comment type="caution">
    <text evidence="8">The sequence shown here is derived from an EMBL/GenBank/DDBJ whole genome shotgun (WGS) entry which is preliminary data.</text>
</comment>
<name>A0ABU0VWV7_9RHOB</name>
<evidence type="ECO:0000256" key="4">
    <source>
        <dbReference type="ARBA" id="ARBA00022692"/>
    </source>
</evidence>
<sequence>MTQEATGVMGRALRGSALTAMAYVVTQGLRLASNLILTRLLFPEAFGLMALVSVVLVGLQMFSDTGIGPAISRSPRGDDPQFLNTAWTVNVGRGALLWLLCCALAWPMAALWEADALRQLLPVAGLTLLISGFNPTRIDTANRHLVLGRLTALDLIAQAFGILAMVVLAALWPSVWALVWGALLGSAAKLVLCWFGLPGAANRFHWEPRAAQELLHFGKWILLSTVCGFLLAQGDKAILGRYLSLEDLGIYNVGYFLASFPALLARSVVARVMIPLYRNKAEGDGRLRKARWAVTAGVLLALAGLALIGEPLVRLLYDERYLAAGLIVTAVALAEMPGIIGMTYDQSALAEGDGRGYFTLIAQRALAQTLAFLLGAELGGLGGAFLGLGLSGLVTLPLIARLAHRHGVWDMRHDLAMLGLMAVLMLLVLSVTGPALLGLFNF</sequence>
<feature type="transmembrane region" description="Helical" evidence="7">
    <location>
        <begin position="415"/>
        <end position="440"/>
    </location>
</feature>
<feature type="transmembrane region" description="Helical" evidence="7">
    <location>
        <begin position="178"/>
        <end position="197"/>
    </location>
</feature>